<gene>
    <name evidence="1" type="ORF">FRUB_01189</name>
</gene>
<name>A0A225E195_9BACT</name>
<dbReference type="AlphaFoldDB" id="A0A225E195"/>
<evidence type="ECO:0000313" key="1">
    <source>
        <dbReference type="EMBL" id="OWK47490.1"/>
    </source>
</evidence>
<keyword evidence="2" id="KW-1185">Reference proteome</keyword>
<organism evidence="1 2">
    <name type="scientific">Fimbriiglobus ruber</name>
    <dbReference type="NCBI Taxonomy" id="1908690"/>
    <lineage>
        <taxon>Bacteria</taxon>
        <taxon>Pseudomonadati</taxon>
        <taxon>Planctomycetota</taxon>
        <taxon>Planctomycetia</taxon>
        <taxon>Gemmatales</taxon>
        <taxon>Gemmataceae</taxon>
        <taxon>Fimbriiglobus</taxon>
    </lineage>
</organism>
<dbReference type="Proteomes" id="UP000214646">
    <property type="component" value="Unassembled WGS sequence"/>
</dbReference>
<dbReference type="EMBL" id="NIDE01000001">
    <property type="protein sequence ID" value="OWK47490.1"/>
    <property type="molecule type" value="Genomic_DNA"/>
</dbReference>
<comment type="caution">
    <text evidence="1">The sequence shown here is derived from an EMBL/GenBank/DDBJ whole genome shotgun (WGS) entry which is preliminary data.</text>
</comment>
<evidence type="ECO:0000313" key="2">
    <source>
        <dbReference type="Proteomes" id="UP000214646"/>
    </source>
</evidence>
<sequence length="114" mass="11985">MIGGLQGGGPYTGIEGPTSAIVAGSAAFGPVAPGTPLAKHPGLVLDTGVNETIRRRQVHTFLVNSNPVKPNDIKSWLFKEVLHADLDDPMLGLGPLLSQNYPFASEDRVIAAKK</sequence>
<proteinExistence type="predicted"/>
<protein>
    <submittedName>
        <fullName evidence="1">Uncharacterized protein</fullName>
    </submittedName>
</protein>
<reference evidence="2" key="1">
    <citation type="submission" date="2017-06" db="EMBL/GenBank/DDBJ databases">
        <title>Genome analysis of Fimbriiglobus ruber SP5, the first member of the order Planctomycetales with confirmed chitinolytic capability.</title>
        <authorList>
            <person name="Ravin N.V."/>
            <person name="Rakitin A.L."/>
            <person name="Ivanova A.A."/>
            <person name="Beletsky A.V."/>
            <person name="Kulichevskaya I.S."/>
            <person name="Mardanov A.V."/>
            <person name="Dedysh S.N."/>
        </authorList>
    </citation>
    <scope>NUCLEOTIDE SEQUENCE [LARGE SCALE GENOMIC DNA]</scope>
    <source>
        <strain evidence="2">SP5</strain>
    </source>
</reference>
<accession>A0A225E195</accession>